<keyword evidence="1" id="KW-1133">Transmembrane helix</keyword>
<protein>
    <submittedName>
        <fullName evidence="2">Uncharacterized protein</fullName>
    </submittedName>
</protein>
<dbReference type="Proteomes" id="UP000218238">
    <property type="component" value="Unassembled WGS sequence"/>
</dbReference>
<dbReference type="RefSeq" id="WP_095721243.1">
    <property type="nucleotide sequence ID" value="NZ_NTFS01000063.1"/>
</dbReference>
<keyword evidence="1" id="KW-0812">Transmembrane</keyword>
<evidence type="ECO:0000313" key="3">
    <source>
        <dbReference type="Proteomes" id="UP000218238"/>
    </source>
</evidence>
<dbReference type="AlphaFoldDB" id="A0A2A2TLI9"/>
<evidence type="ECO:0000256" key="1">
    <source>
        <dbReference type="SAM" id="Phobius"/>
    </source>
</evidence>
<gene>
    <name evidence="2" type="ORF">CK510_08250</name>
</gene>
<keyword evidence="1" id="KW-0472">Membrane</keyword>
<keyword evidence="3" id="KW-1185">Reference proteome</keyword>
<dbReference type="EMBL" id="NTFS01000063">
    <property type="protein sequence ID" value="PAX58084.1"/>
    <property type="molecule type" value="Genomic_DNA"/>
</dbReference>
<organism evidence="2 3">
    <name type="scientific">Brunnivagina elsteri CCALA 953</name>
    <dbReference type="NCBI Taxonomy" id="987040"/>
    <lineage>
        <taxon>Bacteria</taxon>
        <taxon>Bacillati</taxon>
        <taxon>Cyanobacteriota</taxon>
        <taxon>Cyanophyceae</taxon>
        <taxon>Nostocales</taxon>
        <taxon>Calotrichaceae</taxon>
        <taxon>Brunnivagina</taxon>
    </lineage>
</organism>
<proteinExistence type="predicted"/>
<reference evidence="2 3" key="1">
    <citation type="submission" date="2017-08" db="EMBL/GenBank/DDBJ databases">
        <title>Draft genome sequence of filamentous cyanobacterium Calothrix elsteri CCALA 953.</title>
        <authorList>
            <person name="Gagunashvili A.N."/>
            <person name="Elster J."/>
            <person name="Andresson O.S."/>
        </authorList>
    </citation>
    <scope>NUCLEOTIDE SEQUENCE [LARGE SCALE GENOMIC DNA]</scope>
    <source>
        <strain evidence="2 3">CCALA 953</strain>
    </source>
</reference>
<name>A0A2A2TLI9_9CYAN</name>
<evidence type="ECO:0000313" key="2">
    <source>
        <dbReference type="EMBL" id="PAX58084.1"/>
    </source>
</evidence>
<sequence length="145" mass="16538">MTFAKVSDLTCDKRSLMPSAYRTIKMSDASGSCKIAKHGFLWKEEKEIPAKKLQGAKIITSGRDKNNLTYQVVLVTNNEEIPFSPNTTFSDKNQYKDVSNQINKFARNPESSDLKITQDDRWWVIVGSISLIIGLYPLFKKKMKK</sequence>
<comment type="caution">
    <text evidence="2">The sequence shown here is derived from an EMBL/GenBank/DDBJ whole genome shotgun (WGS) entry which is preliminary data.</text>
</comment>
<accession>A0A2A2TLI9</accession>
<feature type="transmembrane region" description="Helical" evidence="1">
    <location>
        <begin position="122"/>
        <end position="139"/>
    </location>
</feature>
<dbReference type="OrthoDB" id="515334at2"/>